<dbReference type="OrthoDB" id="278697at2"/>
<proteinExistence type="predicted"/>
<accession>A0A1H5KA71</accession>
<evidence type="ECO:0000313" key="1">
    <source>
        <dbReference type="EMBL" id="SEE61484.1"/>
    </source>
</evidence>
<name>A0A1H5KA71_PSEDM</name>
<dbReference type="Proteomes" id="UP000183613">
    <property type="component" value="Unassembled WGS sequence"/>
</dbReference>
<dbReference type="RefSeq" id="WP_053069531.1">
    <property type="nucleotide sequence ID" value="NZ_FNUD01000002.1"/>
</dbReference>
<sequence length="165" mass="19430">MTRKYDDIVKTLPHSMEVVVGDSVLPTLEEAVAHINGMDFDLIKNKLMSGDRLLCRKWHSLEAEIAIQYYKNFLFLNKKYSRAYPVLPPLLEVDEVWHHHIMDTRQYKIYCEKIFGYFFHHYPYFGMRSAEDEVNLHVAFEVMQALHEVEFGKKMISVWGASDAL</sequence>
<dbReference type="AlphaFoldDB" id="A0A1H5KA71"/>
<gene>
    <name evidence="1" type="ORF">SAMN04489800_1451</name>
</gene>
<evidence type="ECO:0008006" key="3">
    <source>
        <dbReference type="Google" id="ProtNLM"/>
    </source>
</evidence>
<evidence type="ECO:0000313" key="2">
    <source>
        <dbReference type="Proteomes" id="UP000183613"/>
    </source>
</evidence>
<reference evidence="1" key="1">
    <citation type="submission" date="2016-10" db="EMBL/GenBank/DDBJ databases">
        <authorList>
            <person name="Varghese N."/>
            <person name="Submissions S."/>
        </authorList>
    </citation>
    <scope>NUCLEOTIDE SEQUENCE [LARGE SCALE GENOMIC DNA]</scope>
    <source>
        <strain evidence="1">LMG 25555</strain>
    </source>
</reference>
<dbReference type="EMBL" id="FNUD01000002">
    <property type="protein sequence ID" value="SEE61484.1"/>
    <property type="molecule type" value="Genomic_DNA"/>
</dbReference>
<comment type="caution">
    <text evidence="1">The sequence shown here is derived from an EMBL/GenBank/DDBJ whole genome shotgun (WGS) entry which is preliminary data.</text>
</comment>
<organism evidence="1 2">
    <name type="scientific">Pseudomonas deceptionensis</name>
    <dbReference type="NCBI Taxonomy" id="882211"/>
    <lineage>
        <taxon>Bacteria</taxon>
        <taxon>Pseudomonadati</taxon>
        <taxon>Pseudomonadota</taxon>
        <taxon>Gammaproteobacteria</taxon>
        <taxon>Pseudomonadales</taxon>
        <taxon>Pseudomonadaceae</taxon>
        <taxon>Pseudomonas</taxon>
    </lineage>
</organism>
<keyword evidence="2" id="KW-1185">Reference proteome</keyword>
<protein>
    <recommendedName>
        <fullName evidence="3">Glycine-rich domain-containing protein-like</fullName>
    </recommendedName>
</protein>